<comment type="caution">
    <text evidence="1">The sequence shown here is derived from an EMBL/GenBank/DDBJ whole genome shotgun (WGS) entry which is preliminary data.</text>
</comment>
<dbReference type="OrthoDB" id="997517at2759"/>
<protein>
    <submittedName>
        <fullName evidence="1">Uncharacterized protein</fullName>
    </submittedName>
</protein>
<organism evidence="1 2">
    <name type="scientific">Gossypium schwendimanii</name>
    <name type="common">Cotton</name>
    <dbReference type="NCBI Taxonomy" id="34291"/>
    <lineage>
        <taxon>Eukaryota</taxon>
        <taxon>Viridiplantae</taxon>
        <taxon>Streptophyta</taxon>
        <taxon>Embryophyta</taxon>
        <taxon>Tracheophyta</taxon>
        <taxon>Spermatophyta</taxon>
        <taxon>Magnoliopsida</taxon>
        <taxon>eudicotyledons</taxon>
        <taxon>Gunneridae</taxon>
        <taxon>Pentapetalae</taxon>
        <taxon>rosids</taxon>
        <taxon>malvids</taxon>
        <taxon>Malvales</taxon>
        <taxon>Malvaceae</taxon>
        <taxon>Malvoideae</taxon>
        <taxon>Gossypium</taxon>
    </lineage>
</organism>
<dbReference type="AlphaFoldDB" id="A0A7J9MKH4"/>
<proteinExistence type="predicted"/>
<dbReference type="EMBL" id="JABFAF010000011">
    <property type="protein sequence ID" value="MBA0871470.1"/>
    <property type="molecule type" value="Genomic_DNA"/>
</dbReference>
<accession>A0A7J9MKH4</accession>
<sequence length="54" mass="6079">MLTIHYQGAVQEQQLAEWLKDQTMTSCLVSRCQQVELESDNALLIEILQTGLAS</sequence>
<gene>
    <name evidence="1" type="ORF">Goshw_026241</name>
</gene>
<reference evidence="1 2" key="1">
    <citation type="journal article" date="2019" name="Genome Biol. Evol.">
        <title>Insights into the evolution of the New World diploid cottons (Gossypium, subgenus Houzingenia) based on genome sequencing.</title>
        <authorList>
            <person name="Grover C.E."/>
            <person name="Arick M.A. 2nd"/>
            <person name="Thrash A."/>
            <person name="Conover J.L."/>
            <person name="Sanders W.S."/>
            <person name="Peterson D.G."/>
            <person name="Frelichowski J.E."/>
            <person name="Scheffler J.A."/>
            <person name="Scheffler B.E."/>
            <person name="Wendel J.F."/>
        </authorList>
    </citation>
    <scope>NUCLEOTIDE SEQUENCE [LARGE SCALE GENOMIC DNA]</scope>
    <source>
        <strain evidence="1">1</strain>
        <tissue evidence="1">Leaf</tissue>
    </source>
</reference>
<evidence type="ECO:0000313" key="2">
    <source>
        <dbReference type="Proteomes" id="UP000593576"/>
    </source>
</evidence>
<dbReference type="Proteomes" id="UP000593576">
    <property type="component" value="Unassembled WGS sequence"/>
</dbReference>
<name>A0A7J9MKH4_GOSSC</name>
<feature type="non-terminal residue" evidence="1">
    <location>
        <position position="54"/>
    </location>
</feature>
<evidence type="ECO:0000313" key="1">
    <source>
        <dbReference type="EMBL" id="MBA0871470.1"/>
    </source>
</evidence>
<keyword evidence="2" id="KW-1185">Reference proteome</keyword>